<accession>A0A6S7KLR6</accession>
<dbReference type="PROSITE" id="PS51900">
    <property type="entry name" value="CB"/>
    <property type="match status" value="1"/>
</dbReference>
<feature type="compositionally biased region" description="Basic and acidic residues" evidence="1">
    <location>
        <begin position="80"/>
        <end position="90"/>
    </location>
</feature>
<dbReference type="OrthoDB" id="5980870at2759"/>
<dbReference type="PANTHER" id="PTHR34605:SF3">
    <property type="entry name" value="P CELL-TYPE AGGLUTINATION PROTEIN MAP4-LIKE-RELATED"/>
    <property type="match status" value="1"/>
</dbReference>
<feature type="compositionally biased region" description="Polar residues" evidence="1">
    <location>
        <begin position="16"/>
        <end position="27"/>
    </location>
</feature>
<feature type="region of interest" description="Disordered" evidence="1">
    <location>
        <begin position="74"/>
        <end position="93"/>
    </location>
</feature>
<reference evidence="2" key="1">
    <citation type="submission" date="2020-04" db="EMBL/GenBank/DDBJ databases">
        <authorList>
            <person name="Alioto T."/>
            <person name="Alioto T."/>
            <person name="Gomez Garrido J."/>
        </authorList>
    </citation>
    <scope>NUCLEOTIDE SEQUENCE</scope>
    <source>
        <strain evidence="2">A484AB</strain>
    </source>
</reference>
<proteinExistence type="predicted"/>
<gene>
    <name evidence="2" type="ORF">PACLA_8A037978</name>
</gene>
<dbReference type="PANTHER" id="PTHR34605">
    <property type="entry name" value="PHAGE_INTEGRASE DOMAIN-CONTAINING PROTEIN"/>
    <property type="match status" value="1"/>
</dbReference>
<dbReference type="AlphaFoldDB" id="A0A6S7KLR6"/>
<feature type="region of interest" description="Disordered" evidence="1">
    <location>
        <begin position="1"/>
        <end position="27"/>
    </location>
</feature>
<dbReference type="InterPro" id="IPR036361">
    <property type="entry name" value="SAP_dom_sf"/>
</dbReference>
<protein>
    <submittedName>
        <fullName evidence="2">Retrovirus-related Pol poly from transposon 412</fullName>
    </submittedName>
</protein>
<dbReference type="Gene3D" id="1.10.150.130">
    <property type="match status" value="1"/>
</dbReference>
<dbReference type="SMART" id="SM00513">
    <property type="entry name" value="SAP"/>
    <property type="match status" value="1"/>
</dbReference>
<feature type="region of interest" description="Disordered" evidence="1">
    <location>
        <begin position="168"/>
        <end position="189"/>
    </location>
</feature>
<evidence type="ECO:0000256" key="1">
    <source>
        <dbReference type="SAM" id="MobiDB-lite"/>
    </source>
</evidence>
<dbReference type="GO" id="GO:0006310">
    <property type="term" value="P:DNA recombination"/>
    <property type="evidence" value="ECO:0007669"/>
    <property type="project" value="InterPro"/>
</dbReference>
<dbReference type="SUPFAM" id="SSF56349">
    <property type="entry name" value="DNA breaking-rejoining enzymes"/>
    <property type="match status" value="1"/>
</dbReference>
<dbReference type="InterPro" id="IPR003034">
    <property type="entry name" value="SAP_dom"/>
</dbReference>
<dbReference type="SUPFAM" id="SSF56672">
    <property type="entry name" value="DNA/RNA polymerases"/>
    <property type="match status" value="1"/>
</dbReference>
<dbReference type="InterPro" id="IPR052925">
    <property type="entry name" value="Phage_Integrase-like_Recomb"/>
</dbReference>
<dbReference type="EMBL" id="CACRXK020011440">
    <property type="protein sequence ID" value="CAB4021448.1"/>
    <property type="molecule type" value="Genomic_DNA"/>
</dbReference>
<dbReference type="InterPro" id="IPR043502">
    <property type="entry name" value="DNA/RNA_pol_sf"/>
</dbReference>
<name>A0A6S7KLR6_PARCT</name>
<dbReference type="Proteomes" id="UP001152795">
    <property type="component" value="Unassembled WGS sequence"/>
</dbReference>
<sequence>MPPARRQRTAVQQRAENANQPSVNDLRQQCLEKGLSDHGRRNTLVARLQQHASTSSTNNTATEAATIVDIANNSEQTPLVERRSVSHESSNENPLLNDAQLAQIQSIVAKTVEQSVNDIATNAARAAVQAMATAPSSAPTNEPQQTTGTELCPVLINHTTPISTPRFQTFEPEAPHSSSQSLPASNHLPYGQSFHDLPASYVKKIQSAPGKTQGPATVLEFMGIILDSVRMEARLPDDKIERLRAVFNTFQKRRSCTLKELQSLIGTLNFACKVIPPGRPYLQRMIELTRNIRQPHHHIKLSAGFFKDLEMWKQFIVNWNGASFFLSSSWENSECLQLHTDASGVLGYGGIFGGKWFQGKWEPHQQLGQPEIISKVSTPNASSRCQPSKNSSPSVENLKNDIEYYIDLSVAASTKQTYSAGEKRFIAFVKLYRPHEGKHFLPASKETLVQFSAYLAKTIKHTSIKNYLAAVRHFHIRNGFPLDCQKMSRLQLVLRGIKRSQGDEKRVRLPITIHHLKLFHMMLVIPVTTHFDSIMVWAAITLAFFCFLRLGELTCNSKFNSDSHLMPEDVVFSNDLQPTTAMSIRIKESKTDPFRVGHTISIGGTHTPLCPVLAMKQYLARRQPKAGPLFVNSAGKPLTKQALTLETKKLLSQAGFNASNFAGHSYRIGAATTAATAKLPSWLIKTLGRWSSDCYERYIQLPSSTLLNVSATLANI</sequence>
<evidence type="ECO:0000313" key="3">
    <source>
        <dbReference type="Proteomes" id="UP001152795"/>
    </source>
</evidence>
<dbReference type="InterPro" id="IPR011010">
    <property type="entry name" value="DNA_brk_join_enz"/>
</dbReference>
<keyword evidence="3" id="KW-1185">Reference proteome</keyword>
<comment type="caution">
    <text evidence="2">The sequence shown here is derived from an EMBL/GenBank/DDBJ whole genome shotgun (WGS) entry which is preliminary data.</text>
</comment>
<dbReference type="Gene3D" id="1.10.720.30">
    <property type="entry name" value="SAP domain"/>
    <property type="match status" value="1"/>
</dbReference>
<evidence type="ECO:0000313" key="2">
    <source>
        <dbReference type="EMBL" id="CAB4021448.1"/>
    </source>
</evidence>
<dbReference type="GO" id="GO:0003677">
    <property type="term" value="F:DNA binding"/>
    <property type="evidence" value="ECO:0007669"/>
    <property type="project" value="InterPro"/>
</dbReference>
<organism evidence="2 3">
    <name type="scientific">Paramuricea clavata</name>
    <name type="common">Red gorgonian</name>
    <name type="synonym">Violescent sea-whip</name>
    <dbReference type="NCBI Taxonomy" id="317549"/>
    <lineage>
        <taxon>Eukaryota</taxon>
        <taxon>Metazoa</taxon>
        <taxon>Cnidaria</taxon>
        <taxon>Anthozoa</taxon>
        <taxon>Octocorallia</taxon>
        <taxon>Malacalcyonacea</taxon>
        <taxon>Plexauridae</taxon>
        <taxon>Paramuricea</taxon>
    </lineage>
</organism>
<dbReference type="PROSITE" id="PS50800">
    <property type="entry name" value="SAP"/>
    <property type="match status" value="1"/>
</dbReference>
<dbReference type="GO" id="GO:0015074">
    <property type="term" value="P:DNA integration"/>
    <property type="evidence" value="ECO:0007669"/>
    <property type="project" value="InterPro"/>
</dbReference>
<dbReference type="InterPro" id="IPR013762">
    <property type="entry name" value="Integrase-like_cat_sf"/>
</dbReference>
<dbReference type="Gene3D" id="1.10.443.10">
    <property type="entry name" value="Intergrase catalytic core"/>
    <property type="match status" value="1"/>
</dbReference>
<dbReference type="InterPro" id="IPR044068">
    <property type="entry name" value="CB"/>
</dbReference>
<dbReference type="InterPro" id="IPR010998">
    <property type="entry name" value="Integrase_recombinase_N"/>
</dbReference>
<dbReference type="SUPFAM" id="SSF47823">
    <property type="entry name" value="lambda integrase-like, N-terminal domain"/>
    <property type="match status" value="1"/>
</dbReference>